<dbReference type="CDD" id="cd17330">
    <property type="entry name" value="MFS_SLC46_TetA_like"/>
    <property type="match status" value="1"/>
</dbReference>
<dbReference type="PROSITE" id="PS50850">
    <property type="entry name" value="MFS"/>
    <property type="match status" value="1"/>
</dbReference>
<dbReference type="KEGG" id="mpp:MICPUCDRAFT_36955"/>
<feature type="transmembrane region" description="Helical" evidence="6">
    <location>
        <begin position="149"/>
        <end position="172"/>
    </location>
</feature>
<proteinExistence type="predicted"/>
<feature type="transmembrane region" description="Helical" evidence="6">
    <location>
        <begin position="92"/>
        <end position="113"/>
    </location>
</feature>
<keyword evidence="5 6" id="KW-0472">Membrane</keyword>
<dbReference type="Proteomes" id="UP000001876">
    <property type="component" value="Unassembled WGS sequence"/>
</dbReference>
<organism evidence="9">
    <name type="scientific">Micromonas pusilla (strain CCMP1545)</name>
    <name type="common">Picoplanktonic green alga</name>
    <dbReference type="NCBI Taxonomy" id="564608"/>
    <lineage>
        <taxon>Eukaryota</taxon>
        <taxon>Viridiplantae</taxon>
        <taxon>Chlorophyta</taxon>
        <taxon>Mamiellophyceae</taxon>
        <taxon>Mamiellales</taxon>
        <taxon>Mamiellaceae</taxon>
        <taxon>Micromonas</taxon>
    </lineage>
</organism>
<dbReference type="OrthoDB" id="10262656at2759"/>
<dbReference type="AlphaFoldDB" id="C1N8K6"/>
<feature type="domain" description="Major facilitator superfamily (MFS) profile" evidence="7">
    <location>
        <begin position="20"/>
        <end position="458"/>
    </location>
</feature>
<reference evidence="8 9" key="1">
    <citation type="journal article" date="2009" name="Science">
        <title>Green evolution and dynamic adaptations revealed by genomes of the marine picoeukaryotes Micromonas.</title>
        <authorList>
            <person name="Worden A.Z."/>
            <person name="Lee J.H."/>
            <person name="Mock T."/>
            <person name="Rouze P."/>
            <person name="Simmons M.P."/>
            <person name="Aerts A.L."/>
            <person name="Allen A.E."/>
            <person name="Cuvelier M.L."/>
            <person name="Derelle E."/>
            <person name="Everett M.V."/>
            <person name="Foulon E."/>
            <person name="Grimwood J."/>
            <person name="Gundlach H."/>
            <person name="Henrissat B."/>
            <person name="Napoli C."/>
            <person name="McDonald S.M."/>
            <person name="Parker M.S."/>
            <person name="Rombauts S."/>
            <person name="Salamov A."/>
            <person name="Von Dassow P."/>
            <person name="Badger J.H."/>
            <person name="Coutinho P.M."/>
            <person name="Demir E."/>
            <person name="Dubchak I."/>
            <person name="Gentemann C."/>
            <person name="Eikrem W."/>
            <person name="Gready J.E."/>
            <person name="John U."/>
            <person name="Lanier W."/>
            <person name="Lindquist E.A."/>
            <person name="Lucas S."/>
            <person name="Mayer K.F."/>
            <person name="Moreau H."/>
            <person name="Not F."/>
            <person name="Otillar R."/>
            <person name="Panaud O."/>
            <person name="Pangilinan J."/>
            <person name="Paulsen I."/>
            <person name="Piegu B."/>
            <person name="Poliakov A."/>
            <person name="Robbens S."/>
            <person name="Schmutz J."/>
            <person name="Toulza E."/>
            <person name="Wyss T."/>
            <person name="Zelensky A."/>
            <person name="Zhou K."/>
            <person name="Armbrust E.V."/>
            <person name="Bhattacharya D."/>
            <person name="Goodenough U.W."/>
            <person name="Van de Peer Y."/>
            <person name="Grigoriev I.V."/>
        </authorList>
    </citation>
    <scope>NUCLEOTIDE SEQUENCE [LARGE SCALE GENOMIC DNA]</scope>
    <source>
        <strain evidence="8 9">CCMP1545</strain>
    </source>
</reference>
<feature type="transmembrane region" description="Helical" evidence="6">
    <location>
        <begin position="302"/>
        <end position="321"/>
    </location>
</feature>
<feature type="transmembrane region" description="Helical" evidence="6">
    <location>
        <begin position="59"/>
        <end position="80"/>
    </location>
</feature>
<evidence type="ECO:0000259" key="7">
    <source>
        <dbReference type="PROSITE" id="PS50850"/>
    </source>
</evidence>
<keyword evidence="2" id="KW-0813">Transport</keyword>
<dbReference type="RefSeq" id="XP_003064101.1">
    <property type="nucleotide sequence ID" value="XM_003064055.1"/>
</dbReference>
<evidence type="ECO:0000256" key="5">
    <source>
        <dbReference type="ARBA" id="ARBA00023136"/>
    </source>
</evidence>
<dbReference type="Pfam" id="PF07690">
    <property type="entry name" value="MFS_1"/>
    <property type="match status" value="1"/>
</dbReference>
<feature type="transmembrane region" description="Helical" evidence="6">
    <location>
        <begin position="360"/>
        <end position="388"/>
    </location>
</feature>
<name>C1N8K6_MICPC</name>
<keyword evidence="9" id="KW-1185">Reference proteome</keyword>
<evidence type="ECO:0000256" key="3">
    <source>
        <dbReference type="ARBA" id="ARBA00022692"/>
    </source>
</evidence>
<dbReference type="OMA" id="AWWACGI"/>
<dbReference type="GO" id="GO:0022857">
    <property type="term" value="F:transmembrane transporter activity"/>
    <property type="evidence" value="ECO:0007669"/>
    <property type="project" value="InterPro"/>
</dbReference>
<keyword evidence="3 6" id="KW-0812">Transmembrane</keyword>
<feature type="transmembrane region" description="Helical" evidence="6">
    <location>
        <begin position="192"/>
        <end position="214"/>
    </location>
</feature>
<evidence type="ECO:0000313" key="9">
    <source>
        <dbReference type="Proteomes" id="UP000001876"/>
    </source>
</evidence>
<evidence type="ECO:0000313" key="8">
    <source>
        <dbReference type="EMBL" id="EEH51723.1"/>
    </source>
</evidence>
<evidence type="ECO:0000256" key="6">
    <source>
        <dbReference type="SAM" id="Phobius"/>
    </source>
</evidence>
<dbReference type="GO" id="GO:0016020">
    <property type="term" value="C:membrane"/>
    <property type="evidence" value="ECO:0007669"/>
    <property type="project" value="UniProtKB-SubCell"/>
</dbReference>
<sequence length="480" mass="51056">MPPSPRLPPLEARGRKSPFFFFVLSLLNIVDAFGLNVVWPMLPFMVESYGVASSEKDLGAWVGFAGAATSVGQLLSSYPWGVAADRFGRRPVMLLGMFLSTFSVLVFGTAGSYAQCVSGRFLTGLLNGNAGVVKTYIGETTDKTQQARAFSIFAMAFGVASCVAPAVGGFLQRPAERWPDTFEGTVFERYPFLLPMLFAGMLTLTGGVLGFLYVPESASQWRRMEAKASGGDAAYYARVGDDNDDDDDDEGLSTRGWNAHTVEAIASYAALAAIAIGYDEIFPVYAKTSTSLGGLELSAGEIGAVLVFGGVTLVTFQLFLFPRVLKALGVTGGLRFGAVAFACVALIAPTAAMVDEDDVVARWVVLLLSQALKICTLALLFTTIIMAVNNSCVNAFKARVNGVATSVAALGRIIAPVACGVVYSWSLRMGERGQQYVVFGFVAACAAGLRALVGRLPRALDDAPREVDDAEEEEDEEGDE</sequence>
<dbReference type="PANTHER" id="PTHR23504:SF117">
    <property type="entry name" value="MAJOR FACILITATOR SUPERFAMILY PROTEIN"/>
    <property type="match status" value="1"/>
</dbReference>
<dbReference type="PANTHER" id="PTHR23504">
    <property type="entry name" value="MAJOR FACILITATOR SUPERFAMILY DOMAIN-CONTAINING PROTEIN 10"/>
    <property type="match status" value="1"/>
</dbReference>
<accession>C1N8K6</accession>
<feature type="transmembrane region" description="Helical" evidence="6">
    <location>
        <begin position="435"/>
        <end position="453"/>
    </location>
</feature>
<dbReference type="eggNOG" id="KOG2615">
    <property type="taxonomic scope" value="Eukaryota"/>
</dbReference>
<evidence type="ECO:0000256" key="1">
    <source>
        <dbReference type="ARBA" id="ARBA00004141"/>
    </source>
</evidence>
<dbReference type="InterPro" id="IPR020846">
    <property type="entry name" value="MFS_dom"/>
</dbReference>
<dbReference type="Gene3D" id="1.20.1250.20">
    <property type="entry name" value="MFS general substrate transporter like domains"/>
    <property type="match status" value="1"/>
</dbReference>
<dbReference type="InterPro" id="IPR036259">
    <property type="entry name" value="MFS_trans_sf"/>
</dbReference>
<feature type="transmembrane region" description="Helical" evidence="6">
    <location>
        <begin position="333"/>
        <end position="354"/>
    </location>
</feature>
<keyword evidence="4 6" id="KW-1133">Transmembrane helix</keyword>
<protein>
    <submittedName>
        <fullName evidence="8">Major facilitator superfamily</fullName>
    </submittedName>
</protein>
<evidence type="ECO:0000256" key="4">
    <source>
        <dbReference type="ARBA" id="ARBA00022989"/>
    </source>
</evidence>
<evidence type="ECO:0000256" key="2">
    <source>
        <dbReference type="ARBA" id="ARBA00022448"/>
    </source>
</evidence>
<feature type="transmembrane region" description="Helical" evidence="6">
    <location>
        <begin position="265"/>
        <end position="282"/>
    </location>
</feature>
<feature type="transmembrane region" description="Helical" evidence="6">
    <location>
        <begin position="20"/>
        <end position="39"/>
    </location>
</feature>
<gene>
    <name evidence="8" type="ORF">MICPUCDRAFT_36955</name>
</gene>
<dbReference type="GeneID" id="9689542"/>
<dbReference type="PRINTS" id="PR01035">
    <property type="entry name" value="TCRTETA"/>
</dbReference>
<dbReference type="SUPFAM" id="SSF103473">
    <property type="entry name" value="MFS general substrate transporter"/>
    <property type="match status" value="1"/>
</dbReference>
<dbReference type="EMBL" id="GG663750">
    <property type="protein sequence ID" value="EEH51723.1"/>
    <property type="molecule type" value="Genomic_DNA"/>
</dbReference>
<feature type="transmembrane region" description="Helical" evidence="6">
    <location>
        <begin position="400"/>
        <end position="423"/>
    </location>
</feature>
<dbReference type="InterPro" id="IPR001958">
    <property type="entry name" value="Tet-R_TetA/multi-R_MdtG-like"/>
</dbReference>
<dbReference type="InterPro" id="IPR011701">
    <property type="entry name" value="MFS"/>
</dbReference>
<comment type="subcellular location">
    <subcellularLocation>
        <location evidence="1">Membrane</location>
        <topology evidence="1">Multi-pass membrane protein</topology>
    </subcellularLocation>
</comment>